<protein>
    <submittedName>
        <fullName evidence="1">Uncharacterized protein</fullName>
    </submittedName>
</protein>
<reference evidence="1 2" key="1">
    <citation type="submission" date="2018-10" db="EMBL/GenBank/DDBJ databases">
        <title>Pseudomonas songnenensis NEAU-ST5-5(T) genome.</title>
        <authorList>
            <person name="Pengp J."/>
            <person name="Liu Z.-P."/>
        </authorList>
    </citation>
    <scope>NUCLEOTIDE SEQUENCE [LARGE SCALE GENOMIC DNA]</scope>
    <source>
        <strain evidence="1 2">NEAU-ST5-5</strain>
    </source>
</reference>
<proteinExistence type="predicted"/>
<dbReference type="Proteomes" id="UP000279228">
    <property type="component" value="Unassembled WGS sequence"/>
</dbReference>
<keyword evidence="2" id="KW-1185">Reference proteome</keyword>
<sequence length="96" mass="11043">MTDSELLEQQTRGQYAMSLLENELLQEALAAIDREVMEQWIACPARDKEGKEALWQLIKTSRKFRDILTGFIETGKLATAELNRFEKPGFIRRVVG</sequence>
<accession>A0ABX9UQP8</accession>
<evidence type="ECO:0000313" key="1">
    <source>
        <dbReference type="EMBL" id="RMH95428.1"/>
    </source>
</evidence>
<gene>
    <name evidence="1" type="ORF">EA798_16705</name>
</gene>
<dbReference type="EMBL" id="RFFN01000006">
    <property type="protein sequence ID" value="RMH95428.1"/>
    <property type="molecule type" value="Genomic_DNA"/>
</dbReference>
<comment type="caution">
    <text evidence="1">The sequence shown here is derived from an EMBL/GenBank/DDBJ whole genome shotgun (WGS) entry which is preliminary data.</text>
</comment>
<dbReference type="RefSeq" id="WP_122099658.1">
    <property type="nucleotide sequence ID" value="NZ_JAMOHS010000028.1"/>
</dbReference>
<name>A0ABX9UQP8_9PSED</name>
<organism evidence="1 2">
    <name type="scientific">Pseudomonas songnenensis</name>
    <dbReference type="NCBI Taxonomy" id="1176259"/>
    <lineage>
        <taxon>Bacteria</taxon>
        <taxon>Pseudomonadati</taxon>
        <taxon>Pseudomonadota</taxon>
        <taxon>Gammaproteobacteria</taxon>
        <taxon>Pseudomonadales</taxon>
        <taxon>Pseudomonadaceae</taxon>
        <taxon>Pseudomonas</taxon>
    </lineage>
</organism>
<evidence type="ECO:0000313" key="2">
    <source>
        <dbReference type="Proteomes" id="UP000279228"/>
    </source>
</evidence>